<proteinExistence type="inferred from homology"/>
<dbReference type="Pfam" id="PF00664">
    <property type="entry name" value="ABC_membrane"/>
    <property type="match status" value="1"/>
</dbReference>
<dbReference type="InterPro" id="IPR027417">
    <property type="entry name" value="P-loop_NTPase"/>
</dbReference>
<dbReference type="Gene3D" id="1.20.1560.10">
    <property type="entry name" value="ABC transporter type 1, transmembrane domain"/>
    <property type="match status" value="1"/>
</dbReference>
<evidence type="ECO:0000256" key="5">
    <source>
        <dbReference type="ARBA" id="ARBA00022741"/>
    </source>
</evidence>
<evidence type="ECO:0000256" key="11">
    <source>
        <dbReference type="SAM" id="Phobius"/>
    </source>
</evidence>
<dbReference type="EMBL" id="JABZGU010000002">
    <property type="protein sequence ID" value="MBF4802239.1"/>
    <property type="molecule type" value="Genomic_DNA"/>
</dbReference>
<dbReference type="Pfam" id="PF00005">
    <property type="entry name" value="ABC_tran"/>
    <property type="match status" value="1"/>
</dbReference>
<evidence type="ECO:0000256" key="10">
    <source>
        <dbReference type="SAM" id="MobiDB-lite"/>
    </source>
</evidence>
<keyword evidence="8 11" id="KW-0472">Membrane</keyword>
<feature type="transmembrane region" description="Helical" evidence="11">
    <location>
        <begin position="271"/>
        <end position="292"/>
    </location>
</feature>
<dbReference type="FunFam" id="3.40.50.300:FF:000221">
    <property type="entry name" value="Multidrug ABC transporter ATP-binding protein"/>
    <property type="match status" value="1"/>
</dbReference>
<dbReference type="PROSITE" id="PS00211">
    <property type="entry name" value="ABC_TRANSPORTER_1"/>
    <property type="match status" value="1"/>
</dbReference>
<accession>A0A9D5X263</accession>
<feature type="transmembrane region" description="Helical" evidence="11">
    <location>
        <begin position="156"/>
        <end position="178"/>
    </location>
</feature>
<keyword evidence="3" id="KW-1003">Cell membrane</keyword>
<dbReference type="GO" id="GO:0005524">
    <property type="term" value="F:ATP binding"/>
    <property type="evidence" value="ECO:0007669"/>
    <property type="project" value="UniProtKB-KW"/>
</dbReference>
<comment type="caution">
    <text evidence="14">The sequence shown here is derived from an EMBL/GenBank/DDBJ whole genome shotgun (WGS) entry which is preliminary data.</text>
</comment>
<dbReference type="SUPFAM" id="SSF52540">
    <property type="entry name" value="P-loop containing nucleoside triphosphate hydrolases"/>
    <property type="match status" value="1"/>
</dbReference>
<feature type="transmembrane region" description="Helical" evidence="11">
    <location>
        <begin position="42"/>
        <end position="61"/>
    </location>
</feature>
<dbReference type="GO" id="GO:0140359">
    <property type="term" value="F:ABC-type transporter activity"/>
    <property type="evidence" value="ECO:0007669"/>
    <property type="project" value="InterPro"/>
</dbReference>
<organism evidence="14 15">
    <name type="scientific">Lancefieldella parvula</name>
    <dbReference type="NCBI Taxonomy" id="1382"/>
    <lineage>
        <taxon>Bacteria</taxon>
        <taxon>Bacillati</taxon>
        <taxon>Actinomycetota</taxon>
        <taxon>Coriobacteriia</taxon>
        <taxon>Coriobacteriales</taxon>
        <taxon>Atopobiaceae</taxon>
        <taxon>Lancefieldella</taxon>
    </lineage>
</organism>
<feature type="domain" description="ABC transporter" evidence="12">
    <location>
        <begin position="358"/>
        <end position="591"/>
    </location>
</feature>
<keyword evidence="4 11" id="KW-0812">Transmembrane</keyword>
<dbReference type="PROSITE" id="PS50929">
    <property type="entry name" value="ABC_TM1F"/>
    <property type="match status" value="1"/>
</dbReference>
<dbReference type="CDD" id="cd07346">
    <property type="entry name" value="ABC_6TM_exporters"/>
    <property type="match status" value="1"/>
</dbReference>
<evidence type="ECO:0000259" key="13">
    <source>
        <dbReference type="PROSITE" id="PS50929"/>
    </source>
</evidence>
<evidence type="ECO:0000256" key="3">
    <source>
        <dbReference type="ARBA" id="ARBA00022475"/>
    </source>
</evidence>
<comment type="subcellular location">
    <subcellularLocation>
        <location evidence="1">Cell inner membrane</location>
        <topology evidence="1">Multi-pass membrane protein</topology>
    </subcellularLocation>
</comment>
<comment type="similarity">
    <text evidence="9">Belongs to the ABC transporter superfamily. Siderophore-Fe(3+) uptake transporter (SIUT) (TC 3.A.1.21) family.</text>
</comment>
<dbReference type="InterPro" id="IPR003439">
    <property type="entry name" value="ABC_transporter-like_ATP-bd"/>
</dbReference>
<dbReference type="InterPro" id="IPR036640">
    <property type="entry name" value="ABC1_TM_sf"/>
</dbReference>
<evidence type="ECO:0000313" key="14">
    <source>
        <dbReference type="EMBL" id="MBF4802239.1"/>
    </source>
</evidence>
<evidence type="ECO:0000313" key="15">
    <source>
        <dbReference type="Proteomes" id="UP000787322"/>
    </source>
</evidence>
<keyword evidence="2" id="KW-0813">Transport</keyword>
<dbReference type="SMART" id="SM00382">
    <property type="entry name" value="AAA"/>
    <property type="match status" value="1"/>
</dbReference>
<evidence type="ECO:0000256" key="8">
    <source>
        <dbReference type="ARBA" id="ARBA00023136"/>
    </source>
</evidence>
<evidence type="ECO:0000256" key="2">
    <source>
        <dbReference type="ARBA" id="ARBA00022448"/>
    </source>
</evidence>
<dbReference type="InterPro" id="IPR003593">
    <property type="entry name" value="AAA+_ATPase"/>
</dbReference>
<feature type="transmembrane region" description="Helical" evidence="11">
    <location>
        <begin position="184"/>
        <end position="203"/>
    </location>
</feature>
<evidence type="ECO:0000256" key="6">
    <source>
        <dbReference type="ARBA" id="ARBA00022840"/>
    </source>
</evidence>
<gene>
    <name evidence="14" type="ORF">HXK24_00175</name>
</gene>
<dbReference type="GO" id="GO:0005886">
    <property type="term" value="C:plasma membrane"/>
    <property type="evidence" value="ECO:0007669"/>
    <property type="project" value="UniProtKB-SubCell"/>
</dbReference>
<feature type="transmembrane region" description="Helical" evidence="11">
    <location>
        <begin position="81"/>
        <end position="98"/>
    </location>
</feature>
<dbReference type="Gene3D" id="3.40.50.300">
    <property type="entry name" value="P-loop containing nucleotide triphosphate hydrolases"/>
    <property type="match status" value="1"/>
</dbReference>
<evidence type="ECO:0000256" key="4">
    <source>
        <dbReference type="ARBA" id="ARBA00022692"/>
    </source>
</evidence>
<dbReference type="SUPFAM" id="SSF90123">
    <property type="entry name" value="ABC transporter transmembrane region"/>
    <property type="match status" value="1"/>
</dbReference>
<feature type="region of interest" description="Disordered" evidence="10">
    <location>
        <begin position="1"/>
        <end position="24"/>
    </location>
</feature>
<dbReference type="Proteomes" id="UP000787322">
    <property type="component" value="Unassembled WGS sequence"/>
</dbReference>
<keyword evidence="5" id="KW-0547">Nucleotide-binding</keyword>
<dbReference type="InterPro" id="IPR039421">
    <property type="entry name" value="Type_1_exporter"/>
</dbReference>
<name>A0A9D5X263_9ACTN</name>
<dbReference type="PANTHER" id="PTHR24221">
    <property type="entry name" value="ATP-BINDING CASSETTE SUB-FAMILY B"/>
    <property type="match status" value="1"/>
</dbReference>
<evidence type="ECO:0000256" key="9">
    <source>
        <dbReference type="ARBA" id="ARBA00023455"/>
    </source>
</evidence>
<evidence type="ECO:0000259" key="12">
    <source>
        <dbReference type="PROSITE" id="PS50893"/>
    </source>
</evidence>
<sequence>MANRQNQSVQATESNQNTKQDPQQSEVNPVAVLLEWSDRKSMYAISVILAIIGVLGGMVPYVAAGNMVVGIFNGIQEWSFYLYWGLIAGLSYLVKIVFHHLSTTVSHKATFATIANMRTRVAKKLTTIPMGYVLDTPSGSLKRLLVEKIDSIETTLAHAVPELTSNLTAAFAVFVYLIVLDWRLALAALLTIIVGLACLSGMMKDYEYWYQNTIVTGKEMNNASVEYVSGIEVIKAFGQSASSYEKFSKAVYASAHAFIDWMKHCQIWQDAMLSIAPATLVTVLPLGCLFVLQGTLSPSTFVMCAVLSLGIFQPLFEAMSFMDSLAQVGSVVKEISEVLNYPDQMRATAPCTLEGTEIKLSDVRFSYGSNEVIHGITLDIEPGQVTALVGPSGSGKSTVARLIAGFWDPNEGSVSIGGQDIRSCTPTQLADLVAYVDQDSYLFDETIMENIRMGKKDATDEEVIACAKASGCHNFIQSLPHGYQTVVGGSGGHLSGGERQRVAIARAMLKNAPIIMLDEATAYADPESEAEVESAVAKLVAGKTLVVIAHRLSTVQNADKIVVVNDGSIEAEGTHEQLMETCPLYATMYRAHIGALDEA</sequence>
<dbReference type="PANTHER" id="PTHR24221:SF654">
    <property type="entry name" value="ATP-BINDING CASSETTE SUB-FAMILY B MEMBER 6"/>
    <property type="match status" value="1"/>
</dbReference>
<reference evidence="14" key="1">
    <citation type="submission" date="2020-04" db="EMBL/GenBank/DDBJ databases">
        <title>Deep metagenomics examines the oral microbiome during advanced dental caries in children, revealing novel taxa and co-occurrences with host molecules.</title>
        <authorList>
            <person name="Baker J.L."/>
            <person name="Morton J.T."/>
            <person name="Dinis M."/>
            <person name="Alvarez R."/>
            <person name="Tran N.C."/>
            <person name="Knight R."/>
            <person name="Edlund A."/>
        </authorList>
    </citation>
    <scope>NUCLEOTIDE SEQUENCE</scope>
    <source>
        <strain evidence="14">JCVI_3_bin.11</strain>
    </source>
</reference>
<dbReference type="GO" id="GO:0016887">
    <property type="term" value="F:ATP hydrolysis activity"/>
    <property type="evidence" value="ECO:0007669"/>
    <property type="project" value="InterPro"/>
</dbReference>
<dbReference type="InterPro" id="IPR011527">
    <property type="entry name" value="ABC1_TM_dom"/>
</dbReference>
<keyword evidence="6 14" id="KW-0067">ATP-binding</keyword>
<protein>
    <submittedName>
        <fullName evidence="14">ABC transporter ATP-binding protein</fullName>
    </submittedName>
</protein>
<dbReference type="InterPro" id="IPR017871">
    <property type="entry name" value="ABC_transporter-like_CS"/>
</dbReference>
<evidence type="ECO:0000256" key="1">
    <source>
        <dbReference type="ARBA" id="ARBA00004429"/>
    </source>
</evidence>
<feature type="domain" description="ABC transmembrane type-1" evidence="13">
    <location>
        <begin position="44"/>
        <end position="327"/>
    </location>
</feature>
<dbReference type="AlphaFoldDB" id="A0A9D5X263"/>
<dbReference type="PROSITE" id="PS50893">
    <property type="entry name" value="ABC_TRANSPORTER_2"/>
    <property type="match status" value="1"/>
</dbReference>
<keyword evidence="7 11" id="KW-1133">Transmembrane helix</keyword>
<evidence type="ECO:0000256" key="7">
    <source>
        <dbReference type="ARBA" id="ARBA00022989"/>
    </source>
</evidence>